<name>A0A6J2R078_COTGO</name>
<feature type="compositionally biased region" description="Acidic residues" evidence="1">
    <location>
        <begin position="145"/>
        <end position="159"/>
    </location>
</feature>
<evidence type="ECO:0000256" key="1">
    <source>
        <dbReference type="SAM" id="MobiDB-lite"/>
    </source>
</evidence>
<reference evidence="3" key="1">
    <citation type="submission" date="2025-08" db="UniProtKB">
        <authorList>
            <consortium name="RefSeq"/>
        </authorList>
    </citation>
    <scope>IDENTIFICATION</scope>
</reference>
<sequence length="401" mass="44855">MGRHKYRVRRDSGLPNKRDTPVKAALNRREKYKTRYEALSEEMTVRPNNPVLTSIKPVHCKSVLRSSSLPFTENPRDKAVSPAAPATKKSGYRVSPAGHTAICMTPEPVAFKGGDIPGKEEEQSLAVTTESITCSSMESDNTCSSDDDDDDDDDDDEDCYSSASTSSSSFPSPEIFRRESYVETLTFPIKLEPGLHLHIKNSTLLDESHAEGIYMYHPPNLSDITGNNSSTIVPETNCEINQNREPEAETKIHTDSFKSEKDVKWKTPSKLTNRRPILYKKKVWFKSPIIAETVEAKHILATKLTIYNANEPAHTSSTAEQIQPDADTFTAGEISSKEALQLTGVLQRPVKSNPEKVTFFDFIDDSERDAFFEEMRIRCVELESAPLFPLTAPKYTEPSVL</sequence>
<evidence type="ECO:0000313" key="2">
    <source>
        <dbReference type="Proteomes" id="UP000504630"/>
    </source>
</evidence>
<keyword evidence="2" id="KW-1185">Reference proteome</keyword>
<dbReference type="InParanoid" id="A0A6J2R078"/>
<protein>
    <submittedName>
        <fullName evidence="3">Uncharacterized protein LOC115019010 isoform X1</fullName>
    </submittedName>
</protein>
<dbReference type="KEGG" id="cgob:115019010"/>
<organism evidence="2 3">
    <name type="scientific">Cottoperca gobio</name>
    <name type="common">Frogmouth</name>
    <name type="synonym">Aphritis gobio</name>
    <dbReference type="NCBI Taxonomy" id="56716"/>
    <lineage>
        <taxon>Eukaryota</taxon>
        <taxon>Metazoa</taxon>
        <taxon>Chordata</taxon>
        <taxon>Craniata</taxon>
        <taxon>Vertebrata</taxon>
        <taxon>Euteleostomi</taxon>
        <taxon>Actinopterygii</taxon>
        <taxon>Neopterygii</taxon>
        <taxon>Teleostei</taxon>
        <taxon>Neoteleostei</taxon>
        <taxon>Acanthomorphata</taxon>
        <taxon>Eupercaria</taxon>
        <taxon>Perciformes</taxon>
        <taxon>Notothenioidei</taxon>
        <taxon>Bovichtidae</taxon>
        <taxon>Cottoperca</taxon>
    </lineage>
</organism>
<feature type="compositionally biased region" description="Basic and acidic residues" evidence="1">
    <location>
        <begin position="9"/>
        <end position="20"/>
    </location>
</feature>
<feature type="compositionally biased region" description="Low complexity" evidence="1">
    <location>
        <begin position="161"/>
        <end position="172"/>
    </location>
</feature>
<dbReference type="AlphaFoldDB" id="A0A6J2R078"/>
<dbReference type="RefSeq" id="XP_029304178.1">
    <property type="nucleotide sequence ID" value="XM_029448318.1"/>
</dbReference>
<proteinExistence type="predicted"/>
<accession>A0A6J2R078</accession>
<feature type="region of interest" description="Disordered" evidence="1">
    <location>
        <begin position="1"/>
        <end position="20"/>
    </location>
</feature>
<evidence type="ECO:0000313" key="3">
    <source>
        <dbReference type="RefSeq" id="XP_029304178.1"/>
    </source>
</evidence>
<feature type="region of interest" description="Disordered" evidence="1">
    <location>
        <begin position="69"/>
        <end position="93"/>
    </location>
</feature>
<gene>
    <name evidence="3" type="primary">LOC115019010</name>
</gene>
<feature type="region of interest" description="Disordered" evidence="1">
    <location>
        <begin position="122"/>
        <end position="173"/>
    </location>
</feature>
<dbReference type="Proteomes" id="UP000504630">
    <property type="component" value="Chromosome 14"/>
</dbReference>
<feature type="compositionally biased region" description="Polar residues" evidence="1">
    <location>
        <begin position="125"/>
        <end position="144"/>
    </location>
</feature>
<dbReference type="OrthoDB" id="8443315at2759"/>
<dbReference type="GeneID" id="115019010"/>